<sequence length="131" mass="13715">MSEEFGGQVVALVGVAETGAPGWGGLKAKARTTTRQPGVHFRPASSIETPDGQTNVATEVWKLTAPPTAAVLAAKPDGELVYDGTEHPEALDLDSAAGRAATFHIDGPIMPKYDLDGQVHHVTIMCKRQAG</sequence>
<dbReference type="SMR" id="Q854Y9"/>
<dbReference type="KEGG" id="vg:1259311"/>
<dbReference type="Proteomes" id="UP000000967">
    <property type="component" value="Segment"/>
</dbReference>
<feature type="region of interest" description="Disordered" evidence="1">
    <location>
        <begin position="30"/>
        <end position="51"/>
    </location>
</feature>
<proteinExistence type="evidence at protein level"/>
<name>Q854Y9_9CAUD</name>
<evidence type="ECO:0000313" key="3">
    <source>
        <dbReference type="Proteomes" id="UP000000967"/>
    </source>
</evidence>
<dbReference type="EMDB" id="EMD-63436"/>
<evidence type="ECO:0000313" key="2">
    <source>
        <dbReference type="EMBL" id="AAN12569.1"/>
    </source>
</evidence>
<dbReference type="EMBL" id="AY129333">
    <property type="protein sequence ID" value="AAN12569.1"/>
    <property type="molecule type" value="Genomic_DNA"/>
</dbReference>
<organism evidence="2 3">
    <name type="scientific">Mycobacterium phage Che9c</name>
    <dbReference type="NCBI Taxonomy" id="2907832"/>
    <lineage>
        <taxon>Viruses</taxon>
        <taxon>Duplodnaviria</taxon>
        <taxon>Heunggongvirae</taxon>
        <taxon>Uroviricota</taxon>
        <taxon>Caudoviricetes</taxon>
        <taxon>Chenonavirus</taxon>
        <taxon>Chenonavirus Che9c</taxon>
    </lineage>
</organism>
<protein>
    <submittedName>
        <fullName evidence="2">Head-to-tail stopper</fullName>
    </submittedName>
</protein>
<dbReference type="PDB" id="9LWA">
    <property type="method" value="EM"/>
    <property type="resolution" value="3.83 A"/>
    <property type="chains" value="A=1-131"/>
</dbReference>
<evidence type="ECO:0007829" key="4">
    <source>
        <dbReference type="PDB" id="9LWA"/>
    </source>
</evidence>
<evidence type="ECO:0000256" key="1">
    <source>
        <dbReference type="SAM" id="MobiDB-lite"/>
    </source>
</evidence>
<keyword evidence="3" id="KW-1185">Reference proteome</keyword>
<gene>
    <name evidence="2" type="primary">9</name>
    <name evidence="2" type="ORF">PBI_CHE9C_9</name>
</gene>
<reference evidence="4" key="2">
    <citation type="journal article" date="2025" name="J. Mol. Biol.">
        <title>Cryo-EM Reveals Structural Diversity in Prolate-headed Mycobacteriophage Mycofy1.</title>
        <authorList>
            <person name="Li X."/>
            <person name="Shao Q."/>
            <person name="Li L."/>
            <person name="Xie L."/>
            <person name="Ruan Z."/>
            <person name="Fang Q."/>
        </authorList>
    </citation>
    <scope>STRUCTURE BY ELECTRON MICROSCOPY (3.83 ANGSTROMS)</scope>
</reference>
<dbReference type="RefSeq" id="NP_817686.1">
    <property type="nucleotide sequence ID" value="NC_004683.1"/>
</dbReference>
<accession>Q854Y9</accession>
<keyword evidence="4" id="KW-0002">3D-structure</keyword>
<reference evidence="2 3" key="1">
    <citation type="journal article" date="2003" name="Cell">
        <title>Origins of highly mosaic mycobacteriophage genomes.</title>
        <authorList>
            <person name="Pedulla M.L."/>
            <person name="Ford M.E."/>
            <person name="Houtz J.M."/>
            <person name="Karthikeyan T."/>
            <person name="Wadsworth C."/>
            <person name="Lewis J.A."/>
            <person name="Jacobs-Sera D."/>
            <person name="Falbo J."/>
            <person name="Gross J."/>
            <person name="Pannunzio N.R."/>
            <person name="Brucker W."/>
            <person name="Kumar V."/>
            <person name="Kandasamy J."/>
            <person name="Keenan L."/>
            <person name="Bardarov S."/>
            <person name="Kriakov J."/>
            <person name="Lawrence J.G."/>
            <person name="Jacobs W.R. Jr."/>
            <person name="Hendrix R.W."/>
            <person name="Hatfull G.F."/>
        </authorList>
    </citation>
    <scope>NUCLEOTIDE SEQUENCE</scope>
</reference>